<reference evidence="2" key="1">
    <citation type="journal article" date="2020" name="Stud. Mycol.">
        <title>101 Dothideomycetes genomes: a test case for predicting lifestyles and emergence of pathogens.</title>
        <authorList>
            <person name="Haridas S."/>
            <person name="Albert R."/>
            <person name="Binder M."/>
            <person name="Bloem J."/>
            <person name="Labutti K."/>
            <person name="Salamov A."/>
            <person name="Andreopoulos B."/>
            <person name="Baker S."/>
            <person name="Barry K."/>
            <person name="Bills G."/>
            <person name="Bluhm B."/>
            <person name="Cannon C."/>
            <person name="Castanera R."/>
            <person name="Culley D."/>
            <person name="Daum C."/>
            <person name="Ezra D."/>
            <person name="Gonzalez J."/>
            <person name="Henrissat B."/>
            <person name="Kuo A."/>
            <person name="Liang C."/>
            <person name="Lipzen A."/>
            <person name="Lutzoni F."/>
            <person name="Magnuson J."/>
            <person name="Mondo S."/>
            <person name="Nolan M."/>
            <person name="Ohm R."/>
            <person name="Pangilinan J."/>
            <person name="Park H.-J."/>
            <person name="Ramirez L."/>
            <person name="Alfaro M."/>
            <person name="Sun H."/>
            <person name="Tritt A."/>
            <person name="Yoshinaga Y."/>
            <person name="Zwiers L.-H."/>
            <person name="Turgeon B."/>
            <person name="Goodwin S."/>
            <person name="Spatafora J."/>
            <person name="Crous P."/>
            <person name="Grigoriev I."/>
        </authorList>
    </citation>
    <scope>NUCLEOTIDE SEQUENCE</scope>
    <source>
        <strain evidence="2">CBS 122367</strain>
    </source>
</reference>
<dbReference type="PANTHER" id="PTHR42354">
    <property type="entry name" value="C2H2-TYPE DOMAIN-CONTAINING PROTEIN"/>
    <property type="match status" value="1"/>
</dbReference>
<feature type="compositionally biased region" description="Low complexity" evidence="1">
    <location>
        <begin position="387"/>
        <end position="399"/>
    </location>
</feature>
<dbReference type="AlphaFoldDB" id="A0A6G1JN77"/>
<sequence>MGIANPTADPANVVQALVYTLLDVFDASRDLYQTLRAKEKRDYQQNLRSRRHSSGRLANYVDDEDAGGDESIVIDKAAVTRRFEIGFQDVGAQYAIGDVITQTALQSQIITLQSVIITTFLYGPTSPDPISHHLSSLVAASRAAGAAAVDALAAQQQRQVAALPPTPRSRRTPSIRGGDAKALPYPVTSASSTATALVKSRHEHEDNDARPYPANTTIYSRPTVQRSDTESTSFSGPTSYGTESTPHTLFCLYALDLQRHRSQPLSASITSDPSPYCPYCKRTLSLSPGKSWEVCKDDEGVERYFRIQNRFVVKCHRNSVDGGYSCVLCSRGASVDTVCGDVKALIRHIWMDHDVGELELEEDVFEVVDKTTERRRDSVVGSGYGSGSRRSVSLGPSRGNGRRRYDREVETLEMRSPRREA</sequence>
<dbReference type="PANTHER" id="PTHR42354:SF1">
    <property type="entry name" value="C2H2-TYPE DOMAIN-CONTAINING PROTEIN"/>
    <property type="match status" value="1"/>
</dbReference>
<proteinExistence type="predicted"/>
<dbReference type="EMBL" id="MU005569">
    <property type="protein sequence ID" value="KAF2691575.1"/>
    <property type="molecule type" value="Genomic_DNA"/>
</dbReference>
<feature type="region of interest" description="Disordered" evidence="1">
    <location>
        <begin position="158"/>
        <end position="184"/>
    </location>
</feature>
<feature type="region of interest" description="Disordered" evidence="1">
    <location>
        <begin position="378"/>
        <end position="421"/>
    </location>
</feature>
<dbReference type="OrthoDB" id="5309037at2759"/>
<protein>
    <submittedName>
        <fullName evidence="2">Uncharacterized protein</fullName>
    </submittedName>
</protein>
<feature type="compositionally biased region" description="Basic and acidic residues" evidence="1">
    <location>
        <begin position="403"/>
        <end position="421"/>
    </location>
</feature>
<dbReference type="Proteomes" id="UP000799291">
    <property type="component" value="Unassembled WGS sequence"/>
</dbReference>
<evidence type="ECO:0000313" key="3">
    <source>
        <dbReference type="Proteomes" id="UP000799291"/>
    </source>
</evidence>
<accession>A0A6G1JN77</accession>
<keyword evidence="3" id="KW-1185">Reference proteome</keyword>
<evidence type="ECO:0000256" key="1">
    <source>
        <dbReference type="SAM" id="MobiDB-lite"/>
    </source>
</evidence>
<gene>
    <name evidence="2" type="ORF">K458DRAFT_411304</name>
</gene>
<evidence type="ECO:0000313" key="2">
    <source>
        <dbReference type="EMBL" id="KAF2691575.1"/>
    </source>
</evidence>
<organism evidence="2 3">
    <name type="scientific">Lentithecium fluviatile CBS 122367</name>
    <dbReference type="NCBI Taxonomy" id="1168545"/>
    <lineage>
        <taxon>Eukaryota</taxon>
        <taxon>Fungi</taxon>
        <taxon>Dikarya</taxon>
        <taxon>Ascomycota</taxon>
        <taxon>Pezizomycotina</taxon>
        <taxon>Dothideomycetes</taxon>
        <taxon>Pleosporomycetidae</taxon>
        <taxon>Pleosporales</taxon>
        <taxon>Massarineae</taxon>
        <taxon>Lentitheciaceae</taxon>
        <taxon>Lentithecium</taxon>
    </lineage>
</organism>
<name>A0A6G1JN77_9PLEO</name>